<evidence type="ECO:0000313" key="2">
    <source>
        <dbReference type="Proteomes" id="UP000233100"/>
    </source>
</evidence>
<name>A0A7N9D5C3_MACFA</name>
<dbReference type="Ensembl" id="ENSMFAT00000097931.1">
    <property type="protein sequence ID" value="ENSMFAP00000059523.1"/>
    <property type="gene ID" value="ENSMFAG00000054805.1"/>
</dbReference>
<reference evidence="1" key="3">
    <citation type="submission" date="2025-09" db="UniProtKB">
        <authorList>
            <consortium name="Ensembl"/>
        </authorList>
    </citation>
    <scope>IDENTIFICATION</scope>
</reference>
<keyword evidence="2" id="KW-1185">Reference proteome</keyword>
<proteinExistence type="predicted"/>
<accession>A0A7N9D5C3</accession>
<evidence type="ECO:0000313" key="1">
    <source>
        <dbReference type="Ensembl" id="ENSMFAP00000059523.1"/>
    </source>
</evidence>
<dbReference type="Proteomes" id="UP000233100">
    <property type="component" value="Chromosome 7"/>
</dbReference>
<reference evidence="1 2" key="1">
    <citation type="submission" date="2013-03" db="EMBL/GenBank/DDBJ databases">
        <authorList>
            <person name="Warren W."/>
            <person name="Wilson R.K."/>
        </authorList>
    </citation>
    <scope>NUCLEOTIDE SEQUENCE</scope>
</reference>
<protein>
    <submittedName>
        <fullName evidence="1">Uncharacterized protein</fullName>
    </submittedName>
</protein>
<organism evidence="1 2">
    <name type="scientific">Macaca fascicularis</name>
    <name type="common">Crab-eating macaque</name>
    <name type="synonym">Cynomolgus monkey</name>
    <dbReference type="NCBI Taxonomy" id="9541"/>
    <lineage>
        <taxon>Eukaryota</taxon>
        <taxon>Metazoa</taxon>
        <taxon>Chordata</taxon>
        <taxon>Craniata</taxon>
        <taxon>Vertebrata</taxon>
        <taxon>Euteleostomi</taxon>
        <taxon>Mammalia</taxon>
        <taxon>Eutheria</taxon>
        <taxon>Euarchontoglires</taxon>
        <taxon>Primates</taxon>
        <taxon>Haplorrhini</taxon>
        <taxon>Catarrhini</taxon>
        <taxon>Cercopithecidae</taxon>
        <taxon>Cercopithecinae</taxon>
        <taxon>Macaca</taxon>
    </lineage>
</organism>
<dbReference type="GeneTree" id="ENSGT00910000147536"/>
<reference evidence="1" key="2">
    <citation type="submission" date="2025-08" db="UniProtKB">
        <authorList>
            <consortium name="Ensembl"/>
        </authorList>
    </citation>
    <scope>IDENTIFICATION</scope>
</reference>
<dbReference type="AlphaFoldDB" id="A0A7N9D5C3"/>
<sequence length="118" mass="13611">MNSFFCNCDLSIASALSFLAHWQRSYSCRWESYQAFCMTSLSTHFIPCGKRQVYTRALKIYLETQHLAKNNFFLCSTLLLLPTTVLCMHCTSITLLNLHGNSLRYREIKNDLGKVTTN</sequence>